<feature type="domain" description="STI1" evidence="5">
    <location>
        <begin position="61"/>
        <end position="100"/>
    </location>
</feature>
<accession>A0A0C3M929</accession>
<dbReference type="FunFam" id="1.10.260.100:FF:000002">
    <property type="entry name" value="Stress-induced-phosphoprotein 1 (Hsp70/Hsp90-organizing)"/>
    <property type="match status" value="1"/>
</dbReference>
<evidence type="ECO:0000313" key="6">
    <source>
        <dbReference type="EMBL" id="KIO30222.1"/>
    </source>
</evidence>
<evidence type="ECO:0000256" key="2">
    <source>
        <dbReference type="ARBA" id="ARBA00022490"/>
    </source>
</evidence>
<reference evidence="7" key="2">
    <citation type="submission" date="2015-01" db="EMBL/GenBank/DDBJ databases">
        <title>Evolutionary Origins and Diversification of the Mycorrhizal Mutualists.</title>
        <authorList>
            <consortium name="DOE Joint Genome Institute"/>
            <consortium name="Mycorrhizal Genomics Consortium"/>
            <person name="Kohler A."/>
            <person name="Kuo A."/>
            <person name="Nagy L.G."/>
            <person name="Floudas D."/>
            <person name="Copeland A."/>
            <person name="Barry K.W."/>
            <person name="Cichocki N."/>
            <person name="Veneault-Fourrey C."/>
            <person name="LaButti K."/>
            <person name="Lindquist E.A."/>
            <person name="Lipzen A."/>
            <person name="Lundell T."/>
            <person name="Morin E."/>
            <person name="Murat C."/>
            <person name="Riley R."/>
            <person name="Ohm R."/>
            <person name="Sun H."/>
            <person name="Tunlid A."/>
            <person name="Henrissat B."/>
            <person name="Grigoriev I.V."/>
            <person name="Hibbett D.S."/>
            <person name="Martin F."/>
        </authorList>
    </citation>
    <scope>NUCLEOTIDE SEQUENCE [LARGE SCALE GENOMIC DNA]</scope>
    <source>
        <strain evidence="7">MUT 4182</strain>
    </source>
</reference>
<gene>
    <name evidence="6" type="ORF">M407DRAFT_69431</name>
</gene>
<keyword evidence="4" id="KW-0802">TPR repeat</keyword>
<dbReference type="Gene3D" id="1.10.260.100">
    <property type="match status" value="1"/>
</dbReference>
<dbReference type="GO" id="GO:0005737">
    <property type="term" value="C:cytoplasm"/>
    <property type="evidence" value="ECO:0007669"/>
    <property type="project" value="UniProtKB-SubCell"/>
</dbReference>
<evidence type="ECO:0000259" key="5">
    <source>
        <dbReference type="SMART" id="SM00727"/>
    </source>
</evidence>
<sequence length="112" mass="12585">ILFSMREYTKAMEAAQEATDFDEDKKHTAEIESLMQKCAAALYTERSQETEEQALARAMKDPEVAQIMSDPIMQSILQQAQQDPASLADHMKSPMIAQKIRKLVAAGIIKTR</sequence>
<evidence type="ECO:0000256" key="4">
    <source>
        <dbReference type="ARBA" id="ARBA00022803"/>
    </source>
</evidence>
<keyword evidence="3" id="KW-0677">Repeat</keyword>
<dbReference type="OrthoDB" id="2423701at2759"/>
<comment type="subcellular location">
    <subcellularLocation>
        <location evidence="1">Cytoplasm</location>
    </subcellularLocation>
</comment>
<dbReference type="AlphaFoldDB" id="A0A0C3M929"/>
<evidence type="ECO:0000256" key="3">
    <source>
        <dbReference type="ARBA" id="ARBA00022737"/>
    </source>
</evidence>
<reference evidence="6 7" key="1">
    <citation type="submission" date="2014-04" db="EMBL/GenBank/DDBJ databases">
        <authorList>
            <consortium name="DOE Joint Genome Institute"/>
            <person name="Kuo A."/>
            <person name="Girlanda M."/>
            <person name="Perotto S."/>
            <person name="Kohler A."/>
            <person name="Nagy L.G."/>
            <person name="Floudas D."/>
            <person name="Copeland A."/>
            <person name="Barry K.W."/>
            <person name="Cichocki N."/>
            <person name="Veneault-Fourrey C."/>
            <person name="LaButti K."/>
            <person name="Lindquist E.A."/>
            <person name="Lipzen A."/>
            <person name="Lundell T."/>
            <person name="Morin E."/>
            <person name="Murat C."/>
            <person name="Sun H."/>
            <person name="Tunlid A."/>
            <person name="Henrissat B."/>
            <person name="Grigoriev I.V."/>
            <person name="Hibbett D.S."/>
            <person name="Martin F."/>
            <person name="Nordberg H.P."/>
            <person name="Cantor M.N."/>
            <person name="Hua S.X."/>
        </authorList>
    </citation>
    <scope>NUCLEOTIDE SEQUENCE [LARGE SCALE GENOMIC DNA]</scope>
    <source>
        <strain evidence="6 7">MUT 4182</strain>
    </source>
</reference>
<dbReference type="InterPro" id="IPR041243">
    <property type="entry name" value="STI1/HOP_DP"/>
</dbReference>
<organism evidence="6 7">
    <name type="scientific">Tulasnella calospora MUT 4182</name>
    <dbReference type="NCBI Taxonomy" id="1051891"/>
    <lineage>
        <taxon>Eukaryota</taxon>
        <taxon>Fungi</taxon>
        <taxon>Dikarya</taxon>
        <taxon>Basidiomycota</taxon>
        <taxon>Agaricomycotina</taxon>
        <taxon>Agaricomycetes</taxon>
        <taxon>Cantharellales</taxon>
        <taxon>Tulasnellaceae</taxon>
        <taxon>Tulasnella</taxon>
    </lineage>
</organism>
<dbReference type="STRING" id="1051891.A0A0C3M929"/>
<dbReference type="Pfam" id="PF17830">
    <property type="entry name" value="STI1-HOP_DP"/>
    <property type="match status" value="1"/>
</dbReference>
<name>A0A0C3M929_9AGAM</name>
<feature type="non-terminal residue" evidence="6">
    <location>
        <position position="1"/>
    </location>
</feature>
<dbReference type="Proteomes" id="UP000054248">
    <property type="component" value="Unassembled WGS sequence"/>
</dbReference>
<dbReference type="EMBL" id="KN822974">
    <property type="protein sequence ID" value="KIO30222.1"/>
    <property type="molecule type" value="Genomic_DNA"/>
</dbReference>
<protein>
    <recommendedName>
        <fullName evidence="5">STI1 domain-containing protein</fullName>
    </recommendedName>
</protein>
<dbReference type="HOGENOM" id="CLU_111860_1_0_1"/>
<evidence type="ECO:0000256" key="1">
    <source>
        <dbReference type="ARBA" id="ARBA00004496"/>
    </source>
</evidence>
<proteinExistence type="predicted"/>
<dbReference type="SMART" id="SM00727">
    <property type="entry name" value="STI1"/>
    <property type="match status" value="1"/>
</dbReference>
<keyword evidence="7" id="KW-1185">Reference proteome</keyword>
<dbReference type="InterPro" id="IPR006636">
    <property type="entry name" value="STI1_HS-bd"/>
</dbReference>
<keyword evidence="2" id="KW-0963">Cytoplasm</keyword>
<evidence type="ECO:0000313" key="7">
    <source>
        <dbReference type="Proteomes" id="UP000054248"/>
    </source>
</evidence>